<gene>
    <name evidence="2" type="ORF">ACFYG5_08585</name>
</gene>
<feature type="transmembrane region" description="Helical" evidence="1">
    <location>
        <begin position="121"/>
        <end position="144"/>
    </location>
</feature>
<keyword evidence="1" id="KW-1133">Transmembrane helix</keyword>
<evidence type="ECO:0000313" key="2">
    <source>
        <dbReference type="EMBL" id="XIA20165.1"/>
    </source>
</evidence>
<dbReference type="EMBL" id="CP170721">
    <property type="protein sequence ID" value="XIA20165.1"/>
    <property type="molecule type" value="Genomic_DNA"/>
</dbReference>
<keyword evidence="1" id="KW-0812">Transmembrane</keyword>
<organism evidence="2">
    <name type="scientific">Rhodanobacter sp. FW102-FHT14D07</name>
    <dbReference type="NCBI Taxonomy" id="3351462"/>
    <lineage>
        <taxon>Bacteria</taxon>
        <taxon>Pseudomonadati</taxon>
        <taxon>Pseudomonadota</taxon>
        <taxon>Gammaproteobacteria</taxon>
        <taxon>Lysobacterales</taxon>
        <taxon>Rhodanobacteraceae</taxon>
        <taxon>Rhodanobacter</taxon>
    </lineage>
</organism>
<dbReference type="RefSeq" id="WP_395117990.1">
    <property type="nucleotide sequence ID" value="NZ_CP170721.1"/>
</dbReference>
<accession>A0AB74UUF2</accession>
<sequence length="162" mass="17395">MNQARRSAGAAILRGGLVAGTIDIGAASLINMVDPLIILRAIASGLLGRAAFAGGLPVSLLGLVLQWAMSLLIAAIFVLAAQRLAWMGRSWITAGLAYGVVVFVVMEFVVVPLSAAKNPHFTVLSLLENVLAMLLYGLIIAFFARRVRQAIRPFRFVPQRRQ</sequence>
<feature type="transmembrane region" description="Helical" evidence="1">
    <location>
        <begin position="91"/>
        <end position="115"/>
    </location>
</feature>
<reference evidence="2" key="1">
    <citation type="submission" date="2024-10" db="EMBL/GenBank/DDBJ databases">
        <authorList>
            <person name="Lesea H.P."/>
            <person name="Kuehl J.V."/>
            <person name="Chandonia J.-M."/>
        </authorList>
    </citation>
    <scope>NUCLEOTIDE SEQUENCE</scope>
    <source>
        <strain evidence="2">FW102-FHT14D07</strain>
    </source>
</reference>
<name>A0AB74UUF2_9GAMM</name>
<feature type="transmembrane region" description="Helical" evidence="1">
    <location>
        <begin position="50"/>
        <end position="79"/>
    </location>
</feature>
<feature type="transmembrane region" description="Helical" evidence="1">
    <location>
        <begin position="12"/>
        <end position="30"/>
    </location>
</feature>
<evidence type="ECO:0000256" key="1">
    <source>
        <dbReference type="SAM" id="Phobius"/>
    </source>
</evidence>
<evidence type="ECO:0008006" key="3">
    <source>
        <dbReference type="Google" id="ProtNLM"/>
    </source>
</evidence>
<proteinExistence type="predicted"/>
<dbReference type="AlphaFoldDB" id="A0AB74UUF2"/>
<keyword evidence="1" id="KW-0472">Membrane</keyword>
<protein>
    <recommendedName>
        <fullName evidence="3">DUF2127 domain-containing protein</fullName>
    </recommendedName>
</protein>